<proteinExistence type="predicted"/>
<evidence type="ECO:0000313" key="2">
    <source>
        <dbReference type="EMBL" id="CAL1172863.1"/>
    </source>
</evidence>
<sequence length="127" mass="14154">MSVEKQLEAAQKFLRGIRSLTSYEEVRDKQALHVGVQKALDKVQCFAAAQAAAWLAQVQPDFWGDFQAESFGENVAVKTRPVEIDQTRCLDSTGAWACAEGRAADSKVLKRLRTLLLYGQWGATHRD</sequence>
<protein>
    <submittedName>
        <fullName evidence="1">Uncharacterized protein</fullName>
    </submittedName>
</protein>
<dbReference type="EMBL" id="CAMXCT010006754">
    <property type="protein sequence ID" value="CAI4019488.1"/>
    <property type="molecule type" value="Genomic_DNA"/>
</dbReference>
<dbReference type="EMBL" id="CAMXCT030006754">
    <property type="protein sequence ID" value="CAL4806800.1"/>
    <property type="molecule type" value="Genomic_DNA"/>
</dbReference>
<accession>A0A9P1GR44</accession>
<feature type="non-terminal residue" evidence="1">
    <location>
        <position position="1"/>
    </location>
</feature>
<gene>
    <name evidence="1" type="ORF">C1SCF055_LOCUS43983</name>
</gene>
<reference evidence="2" key="2">
    <citation type="submission" date="2024-04" db="EMBL/GenBank/DDBJ databases">
        <authorList>
            <person name="Chen Y."/>
            <person name="Shah S."/>
            <person name="Dougan E. K."/>
            <person name="Thang M."/>
            <person name="Chan C."/>
        </authorList>
    </citation>
    <scope>NUCLEOTIDE SEQUENCE [LARGE SCALE GENOMIC DNA]</scope>
</reference>
<dbReference type="Proteomes" id="UP001152797">
    <property type="component" value="Unassembled WGS sequence"/>
</dbReference>
<comment type="caution">
    <text evidence="1">The sequence shown here is derived from an EMBL/GenBank/DDBJ whole genome shotgun (WGS) entry which is preliminary data.</text>
</comment>
<evidence type="ECO:0000313" key="1">
    <source>
        <dbReference type="EMBL" id="CAI4019488.1"/>
    </source>
</evidence>
<evidence type="ECO:0000313" key="3">
    <source>
        <dbReference type="Proteomes" id="UP001152797"/>
    </source>
</evidence>
<dbReference type="EMBL" id="CAMXCT020006754">
    <property type="protein sequence ID" value="CAL1172863.1"/>
    <property type="molecule type" value="Genomic_DNA"/>
</dbReference>
<feature type="non-terminal residue" evidence="1">
    <location>
        <position position="127"/>
    </location>
</feature>
<dbReference type="AlphaFoldDB" id="A0A9P1GR44"/>
<keyword evidence="3" id="KW-1185">Reference proteome</keyword>
<dbReference type="OrthoDB" id="448080at2759"/>
<name>A0A9P1GR44_9DINO</name>
<reference evidence="1" key="1">
    <citation type="submission" date="2022-10" db="EMBL/GenBank/DDBJ databases">
        <authorList>
            <person name="Chen Y."/>
            <person name="Dougan E. K."/>
            <person name="Chan C."/>
            <person name="Rhodes N."/>
            <person name="Thang M."/>
        </authorList>
    </citation>
    <scope>NUCLEOTIDE SEQUENCE</scope>
</reference>
<organism evidence="1">
    <name type="scientific">Cladocopium goreaui</name>
    <dbReference type="NCBI Taxonomy" id="2562237"/>
    <lineage>
        <taxon>Eukaryota</taxon>
        <taxon>Sar</taxon>
        <taxon>Alveolata</taxon>
        <taxon>Dinophyceae</taxon>
        <taxon>Suessiales</taxon>
        <taxon>Symbiodiniaceae</taxon>
        <taxon>Cladocopium</taxon>
    </lineage>
</organism>